<dbReference type="SMART" id="SM00005">
    <property type="entry name" value="DEATH"/>
    <property type="match status" value="1"/>
</dbReference>
<feature type="region of interest" description="Disordered" evidence="10">
    <location>
        <begin position="213"/>
        <end position="243"/>
    </location>
</feature>
<evidence type="ECO:0000256" key="5">
    <source>
        <dbReference type="ARBA" id="ARBA00022703"/>
    </source>
</evidence>
<dbReference type="InterPro" id="IPR036729">
    <property type="entry name" value="TRADD_N_sf"/>
</dbReference>
<dbReference type="GO" id="GO:0050729">
    <property type="term" value="P:positive regulation of inflammatory response"/>
    <property type="evidence" value="ECO:0007669"/>
    <property type="project" value="Ensembl"/>
</dbReference>
<dbReference type="GO" id="GO:0051798">
    <property type="term" value="P:positive regulation of hair follicle development"/>
    <property type="evidence" value="ECO:0007669"/>
    <property type="project" value="Ensembl"/>
</dbReference>
<evidence type="ECO:0000256" key="2">
    <source>
        <dbReference type="ARBA" id="ARBA00004245"/>
    </source>
</evidence>
<reference evidence="12" key="2">
    <citation type="submission" date="2025-08" db="UniProtKB">
        <authorList>
            <consortium name="Ensembl"/>
        </authorList>
    </citation>
    <scope>IDENTIFICATION</scope>
</reference>
<dbReference type="PROSITE" id="PS50017">
    <property type="entry name" value="DEATH_DOMAIN"/>
    <property type="match status" value="1"/>
</dbReference>
<keyword evidence="4" id="KW-0963">Cytoplasm</keyword>
<dbReference type="Pfam" id="PF00531">
    <property type="entry name" value="Death"/>
    <property type="match status" value="1"/>
</dbReference>
<organism evidence="12 13">
    <name type="scientific">Equus asinus</name>
    <name type="common">Donkey</name>
    <name type="synonym">Equus africanus asinus</name>
    <dbReference type="NCBI Taxonomy" id="9793"/>
    <lineage>
        <taxon>Eukaryota</taxon>
        <taxon>Metazoa</taxon>
        <taxon>Chordata</taxon>
        <taxon>Craniata</taxon>
        <taxon>Vertebrata</taxon>
        <taxon>Euteleostomi</taxon>
        <taxon>Mammalia</taxon>
        <taxon>Eutheria</taxon>
        <taxon>Laurasiatheria</taxon>
        <taxon>Perissodactyla</taxon>
        <taxon>Equidae</taxon>
        <taxon>Equus</taxon>
    </lineage>
</organism>
<feature type="region of interest" description="Disordered" evidence="10">
    <location>
        <begin position="66"/>
        <end position="96"/>
    </location>
</feature>
<reference evidence="12 13" key="1">
    <citation type="journal article" date="2020" name="Nat. Commun.">
        <title>Donkey genomes provide new insights into domestication and selection for coat color.</title>
        <authorList>
            <person name="Wang"/>
            <person name="C."/>
            <person name="Li"/>
            <person name="H."/>
            <person name="Guo"/>
            <person name="Y."/>
            <person name="Huang"/>
            <person name="J."/>
            <person name="Sun"/>
            <person name="Y."/>
            <person name="Min"/>
            <person name="J."/>
            <person name="Wang"/>
            <person name="J."/>
            <person name="Fang"/>
            <person name="X."/>
            <person name="Zhao"/>
            <person name="Z."/>
            <person name="Wang"/>
            <person name="S."/>
            <person name="Zhang"/>
            <person name="Y."/>
            <person name="Liu"/>
            <person name="Q."/>
            <person name="Jiang"/>
            <person name="Q."/>
            <person name="Wang"/>
            <person name="X."/>
            <person name="Guo"/>
            <person name="Y."/>
            <person name="Yang"/>
            <person name="C."/>
            <person name="Wang"/>
            <person name="Y."/>
            <person name="Tian"/>
            <person name="F."/>
            <person name="Zhuang"/>
            <person name="G."/>
            <person name="Fan"/>
            <person name="Y."/>
            <person name="Gao"/>
            <person name="Q."/>
            <person name="Li"/>
            <person name="Y."/>
            <person name="Ju"/>
            <person name="Z."/>
            <person name="Li"/>
            <person name="J."/>
            <person name="Li"/>
            <person name="R."/>
            <person name="Hou"/>
            <person name="M."/>
            <person name="Yang"/>
            <person name="G."/>
            <person name="Liu"/>
            <person name="G."/>
            <person name="Liu"/>
            <person name="W."/>
            <person name="Guo"/>
            <person name="J."/>
            <person name="Pan"/>
            <person name="S."/>
            <person name="Fan"/>
            <person name="G."/>
            <person name="Zhang"/>
            <person name="W."/>
            <person name="Zhang"/>
            <person name="R."/>
            <person name="Yu"/>
            <person name="J."/>
            <person name="Zhang"/>
            <person name="X."/>
            <person name="Yin"/>
            <person name="Q."/>
            <person name="Ji"/>
            <person name="C."/>
            <person name="Jin"/>
            <person name="Y."/>
            <person name="Yue"/>
            <person name="G."/>
            <person name="Liu"/>
            <person name="M."/>
            <person name="Xu"/>
            <person name="J."/>
            <person name="Liu"/>
            <person name="S."/>
            <person name="Jordana"/>
            <person name="J."/>
            <person name="Noce"/>
            <person name="A."/>
            <person name="Amills"/>
            <person name="M."/>
            <person name="Wu"/>
            <person name="D.D."/>
            <person name="Li"/>
            <person name="S."/>
            <person name="Zhou"/>
            <person name="X. and Zhong"/>
            <person name="J."/>
        </authorList>
    </citation>
    <scope>NUCLEOTIDE SEQUENCE [LARGE SCALE GENOMIC DNA]</scope>
</reference>
<comment type="function">
    <text evidence="8">Adapter molecule for TNFRSF1A/TNFR1 that specifically associates with the cytoplasmic domain of activated TNFRSF1A/TNFR1 mediating its interaction with FADD. Overexpression of TRADD leads to two major TNF-induced responses, apoptosis and activation of NF-kappa-B. The nuclear form acts as a tumor suppressor by preventing ubiquitination and degradation of isoform p19ARF/ARF of CDKN2A by TRIP12: acts by interacting with TRIP12, leading to disrupt interaction between TRIP12 and isoform p19ARF/ARF of CDKN2A.</text>
</comment>
<dbReference type="GO" id="GO:0005737">
    <property type="term" value="C:cytoplasm"/>
    <property type="evidence" value="ECO:0007669"/>
    <property type="project" value="Ensembl"/>
</dbReference>
<dbReference type="GO" id="GO:0033209">
    <property type="term" value="P:tumor necrosis factor-mediated signaling pathway"/>
    <property type="evidence" value="ECO:0007669"/>
    <property type="project" value="Ensembl"/>
</dbReference>
<keyword evidence="13" id="KW-1185">Reference proteome</keyword>
<dbReference type="GO" id="GO:0030335">
    <property type="term" value="P:positive regulation of cell migration"/>
    <property type="evidence" value="ECO:0007669"/>
    <property type="project" value="Ensembl"/>
</dbReference>
<evidence type="ECO:0000256" key="1">
    <source>
        <dbReference type="ARBA" id="ARBA00004123"/>
    </source>
</evidence>
<dbReference type="Gene3D" id="3.30.70.680">
    <property type="entry name" value="TRADD, N-terminal domain"/>
    <property type="match status" value="1"/>
</dbReference>
<comment type="subcellular location">
    <subcellularLocation>
        <location evidence="2">Cytoplasm</location>
        <location evidence="2">Cytoskeleton</location>
    </subcellularLocation>
    <subcellularLocation>
        <location evidence="1">Nucleus</location>
    </subcellularLocation>
</comment>
<dbReference type="SUPFAM" id="SSF55044">
    <property type="entry name" value="TRADD, N-terminal domain"/>
    <property type="match status" value="1"/>
</dbReference>
<protein>
    <recommendedName>
        <fullName evidence="3">Tumor necrosis factor receptor type 1-associated DEATH domain protein</fullName>
    </recommendedName>
    <alternativeName>
        <fullName evidence="9">TNFRSF1A-associated via death domain</fullName>
    </alternativeName>
</protein>
<feature type="domain" description="Death" evidence="11">
    <location>
        <begin position="258"/>
        <end position="348"/>
    </location>
</feature>
<sequence>MGSRSGWAAHTCLWSPRWIRWSCRMPTLTPSRRWRCTGLCGLRWQHPLLKTPPRYLPFGSPFPISGQRPQEAEAGRGIRPGPDPRAARAPLLPESSGSPDVLQMLKIHRSDPQLIVQLRFCGRQACGRFLRAYREGALRAALQGCLAAALTLQSLSLELELRAGAERLDTLLTDEERCLNCIFAQKPDRLRDEELVELENVLRNLTCGSGVQGGNVEVAPAPSRPLAPSPSQEKPPPPPPSGQTFLFQGQPVVNRPLSLQDQQTFARSVGLKWRKVGRSLQRSCRALRDPVLDSLAYEYEREGLYEQAFQLLRRFVQAEGRRATLQRLVEALEENELTSLAEDLLGLANPDGGLA</sequence>
<dbReference type="PANTHER" id="PTHR14913:SF0">
    <property type="entry name" value="TUMOR NECROSIS FACTOR RECEPTOR TYPE 1-ASSOCIATED DEATH DOMAIN PROTEIN"/>
    <property type="match status" value="1"/>
</dbReference>
<evidence type="ECO:0000256" key="8">
    <source>
        <dbReference type="ARBA" id="ARBA00057064"/>
    </source>
</evidence>
<dbReference type="InterPro" id="IPR009095">
    <property type="entry name" value="TRADD_N"/>
</dbReference>
<name>A0A9L0JIC5_EQUAS</name>
<evidence type="ECO:0000313" key="13">
    <source>
        <dbReference type="Proteomes" id="UP000694387"/>
    </source>
</evidence>
<evidence type="ECO:0000256" key="4">
    <source>
        <dbReference type="ARBA" id="ARBA00022490"/>
    </source>
</evidence>
<evidence type="ECO:0000256" key="7">
    <source>
        <dbReference type="ARBA" id="ARBA00023242"/>
    </source>
</evidence>
<evidence type="ECO:0000313" key="12">
    <source>
        <dbReference type="Ensembl" id="ENSEASP00005048955.1"/>
    </source>
</evidence>
<dbReference type="Ensembl" id="ENSEAST00005065435.1">
    <property type="protein sequence ID" value="ENSEASP00005048955.1"/>
    <property type="gene ID" value="ENSEASG00005011002.2"/>
</dbReference>
<dbReference type="GO" id="GO:0005068">
    <property type="term" value="F:transmembrane receptor protein tyrosine kinase adaptor activity"/>
    <property type="evidence" value="ECO:0007669"/>
    <property type="project" value="Ensembl"/>
</dbReference>
<evidence type="ECO:0000256" key="3">
    <source>
        <dbReference type="ARBA" id="ARBA00015474"/>
    </source>
</evidence>
<proteinExistence type="predicted"/>
<evidence type="ECO:0000256" key="9">
    <source>
        <dbReference type="ARBA" id="ARBA00080292"/>
    </source>
</evidence>
<dbReference type="GO" id="GO:0005634">
    <property type="term" value="C:nucleus"/>
    <property type="evidence" value="ECO:0007669"/>
    <property type="project" value="UniProtKB-SubCell"/>
</dbReference>
<dbReference type="InterPro" id="IPR035712">
    <property type="entry name" value="TRADD"/>
</dbReference>
<dbReference type="GO" id="GO:0070513">
    <property type="term" value="F:death domain binding"/>
    <property type="evidence" value="ECO:0007669"/>
    <property type="project" value="Ensembl"/>
</dbReference>
<dbReference type="GO" id="GO:0038061">
    <property type="term" value="P:non-canonical NF-kappaB signal transduction"/>
    <property type="evidence" value="ECO:0007669"/>
    <property type="project" value="Ensembl"/>
</dbReference>
<evidence type="ECO:0000256" key="10">
    <source>
        <dbReference type="SAM" id="MobiDB-lite"/>
    </source>
</evidence>
<dbReference type="GO" id="GO:0007249">
    <property type="term" value="P:canonical NF-kappaB signal transduction"/>
    <property type="evidence" value="ECO:0007669"/>
    <property type="project" value="Ensembl"/>
</dbReference>
<dbReference type="FunFam" id="1.10.533.10:FF:000042">
    <property type="entry name" value="Tumor necrosis factor receptor type 1-associated DEATH domain protein"/>
    <property type="match status" value="1"/>
</dbReference>
<dbReference type="GO" id="GO:0005856">
    <property type="term" value="C:cytoskeleton"/>
    <property type="evidence" value="ECO:0007669"/>
    <property type="project" value="UniProtKB-SubCell"/>
</dbReference>
<keyword evidence="7" id="KW-0539">Nucleus</keyword>
<dbReference type="GO" id="GO:0042802">
    <property type="term" value="F:identical protein binding"/>
    <property type="evidence" value="ECO:0007669"/>
    <property type="project" value="Ensembl"/>
</dbReference>
<evidence type="ECO:0000259" key="11">
    <source>
        <dbReference type="PROSITE" id="PS50017"/>
    </source>
</evidence>
<accession>A0A9L0JIC5</accession>
<dbReference type="InterPro" id="IPR011029">
    <property type="entry name" value="DEATH-like_dom_sf"/>
</dbReference>
<dbReference type="SUPFAM" id="SSF47986">
    <property type="entry name" value="DEATH domain"/>
    <property type="match status" value="1"/>
</dbReference>
<gene>
    <name evidence="12" type="primary">TRADD</name>
</gene>
<dbReference type="CDD" id="cd08780">
    <property type="entry name" value="Death_TRADD"/>
    <property type="match status" value="1"/>
</dbReference>
<dbReference type="GO" id="GO:0005886">
    <property type="term" value="C:plasma membrane"/>
    <property type="evidence" value="ECO:0007669"/>
    <property type="project" value="Ensembl"/>
</dbReference>
<dbReference type="Pfam" id="PF09034">
    <property type="entry name" value="TRADD_N"/>
    <property type="match status" value="1"/>
</dbReference>
<dbReference type="AlphaFoldDB" id="A0A9L0JIC5"/>
<dbReference type="GO" id="GO:0043124">
    <property type="term" value="P:negative regulation of canonical NF-kappaB signal transduction"/>
    <property type="evidence" value="ECO:0007669"/>
    <property type="project" value="Ensembl"/>
</dbReference>
<dbReference type="GeneTree" id="ENSGT00390000002016"/>
<keyword evidence="6" id="KW-0206">Cytoskeleton</keyword>
<reference evidence="12" key="3">
    <citation type="submission" date="2025-09" db="UniProtKB">
        <authorList>
            <consortium name="Ensembl"/>
        </authorList>
    </citation>
    <scope>IDENTIFICATION</scope>
</reference>
<dbReference type="GO" id="GO:0036462">
    <property type="term" value="P:TRAIL-activated apoptotic signaling pathway"/>
    <property type="evidence" value="ECO:0007669"/>
    <property type="project" value="Ensembl"/>
</dbReference>
<keyword evidence="5" id="KW-0053">Apoptosis</keyword>
<feature type="compositionally biased region" description="Pro residues" evidence="10">
    <location>
        <begin position="222"/>
        <end position="241"/>
    </location>
</feature>
<evidence type="ECO:0000256" key="6">
    <source>
        <dbReference type="ARBA" id="ARBA00023212"/>
    </source>
</evidence>
<dbReference type="GO" id="GO:0043123">
    <property type="term" value="P:positive regulation of canonical NF-kappaB signal transduction"/>
    <property type="evidence" value="ECO:0007669"/>
    <property type="project" value="Ensembl"/>
</dbReference>
<dbReference type="GO" id="GO:0000209">
    <property type="term" value="P:protein polyubiquitination"/>
    <property type="evidence" value="ECO:0007669"/>
    <property type="project" value="Ensembl"/>
</dbReference>
<dbReference type="PANTHER" id="PTHR14913">
    <property type="entry name" value="TUMOR NECROSIS FACTOR RECEPTOR TYPE 1-ASSOCIATED DEATH DOMAIN PROTEIN"/>
    <property type="match status" value="1"/>
</dbReference>
<dbReference type="Gene3D" id="1.10.533.10">
    <property type="entry name" value="Death Domain, Fas"/>
    <property type="match status" value="1"/>
</dbReference>
<dbReference type="InterPro" id="IPR000488">
    <property type="entry name" value="Death_dom"/>
</dbReference>
<dbReference type="GO" id="GO:0002947">
    <property type="term" value="C:tumor necrosis factor receptor superfamily complex"/>
    <property type="evidence" value="ECO:0007669"/>
    <property type="project" value="Ensembl"/>
</dbReference>
<dbReference type="Proteomes" id="UP000694387">
    <property type="component" value="Chromosome 28"/>
</dbReference>